<accession>A0A5M9HWT1</accession>
<evidence type="ECO:0000313" key="2">
    <source>
        <dbReference type="Proteomes" id="UP000322025"/>
    </source>
</evidence>
<dbReference type="SUPFAM" id="SSF53795">
    <property type="entry name" value="PEP carboxykinase-like"/>
    <property type="match status" value="1"/>
</dbReference>
<dbReference type="OrthoDB" id="384098at2"/>
<comment type="caution">
    <text evidence="1">The sequence shown here is derived from an EMBL/GenBank/DDBJ whole genome shotgun (WGS) entry which is preliminary data.</text>
</comment>
<evidence type="ECO:0008006" key="3">
    <source>
        <dbReference type="Google" id="ProtNLM"/>
    </source>
</evidence>
<name>A0A5M9HWT1_9FIRM</name>
<sequence>MESTTYEVNLLLGRLCIQLISEVPLSVTDEIRTFCTDTGQADITVYVRVMKQKFRLPQRMVGEDLLLEYYYENGYFLAAAKRGTKGSAAVTVYTPDFSEIVFYLNEEEFPGMIRRVSKILQLFPVRQVLAKYQALVLHSSRILTGGKAVIFTAPSQTGKTTQARLWNQYTDAEIVSNDRALIQKEERTFYTTGYPVDGSDPVYSSRKLLPGAVVVLRQGVENQVERLTIRKALKYLMEQTVADIWNAEEIGILQNLWLDFMEAYPVYLLTCTADRRAVLCMKEQLMKDGVIPYGVN</sequence>
<dbReference type="EMBL" id="VMSO01000011">
    <property type="protein sequence ID" value="KAA8501198.1"/>
    <property type="molecule type" value="Genomic_DNA"/>
</dbReference>
<gene>
    <name evidence="1" type="ORF">FNY66_09840</name>
</gene>
<keyword evidence="2" id="KW-1185">Reference proteome</keyword>
<dbReference type="AlphaFoldDB" id="A0A5M9HWT1"/>
<dbReference type="RefSeq" id="WP_150311024.1">
    <property type="nucleotide sequence ID" value="NZ_VMSO01000011.1"/>
</dbReference>
<evidence type="ECO:0000313" key="1">
    <source>
        <dbReference type="EMBL" id="KAA8501198.1"/>
    </source>
</evidence>
<dbReference type="Proteomes" id="UP000322025">
    <property type="component" value="Unassembled WGS sequence"/>
</dbReference>
<organism evidence="1 2">
    <name type="scientific">Mediterraneibacter catenae</name>
    <dbReference type="NCBI Taxonomy" id="2594882"/>
    <lineage>
        <taxon>Bacteria</taxon>
        <taxon>Bacillati</taxon>
        <taxon>Bacillota</taxon>
        <taxon>Clostridia</taxon>
        <taxon>Lachnospirales</taxon>
        <taxon>Lachnospiraceae</taxon>
        <taxon>Mediterraneibacter</taxon>
    </lineage>
</organism>
<proteinExistence type="predicted"/>
<protein>
    <recommendedName>
        <fullName evidence="3">HPr kinase/phosphorylase C-terminal domain-containing protein</fullName>
    </recommendedName>
</protein>
<reference evidence="1" key="1">
    <citation type="submission" date="2019-07" db="EMBL/GenBank/DDBJ databases">
        <authorList>
            <person name="Wongkuna S."/>
            <person name="Scaria J."/>
        </authorList>
    </citation>
    <scope>NUCLEOTIDE SEQUENCE [LARGE SCALE GENOMIC DNA]</scope>
    <source>
        <strain evidence="1">SW178</strain>
    </source>
</reference>